<sequence>MNTRVCEATPAEKWMAPGLCKLCSPAEDRSLASHQWTASTQFCHPPSSMFVQLYNTLSVHSLIKPPKFESCAEESAQGEPVLTLADLKRLAFQERGGEQTKPQLMMQKPGSYKPCHRTMGAALYVSCAINARAKPVGGSGSVRFIGLAKPTRRVCTGL</sequence>
<dbReference type="EMBL" id="JABSTR010003857">
    <property type="protein sequence ID" value="KAH9385090.1"/>
    <property type="molecule type" value="Genomic_DNA"/>
</dbReference>
<accession>A0A9J6HD66</accession>
<comment type="caution">
    <text evidence="1">The sequence shown here is derived from an EMBL/GenBank/DDBJ whole genome shotgun (WGS) entry which is preliminary data.</text>
</comment>
<dbReference type="Proteomes" id="UP000821853">
    <property type="component" value="Unassembled WGS sequence"/>
</dbReference>
<dbReference type="VEuPathDB" id="VectorBase:HLOH_060599"/>
<gene>
    <name evidence="1" type="ORF">HPB48_027129</name>
</gene>
<reference evidence="1 2" key="1">
    <citation type="journal article" date="2020" name="Cell">
        <title>Large-Scale Comparative Analyses of Tick Genomes Elucidate Their Genetic Diversity and Vector Capacities.</title>
        <authorList>
            <consortium name="Tick Genome and Microbiome Consortium (TIGMIC)"/>
            <person name="Jia N."/>
            <person name="Wang J."/>
            <person name="Shi W."/>
            <person name="Du L."/>
            <person name="Sun Y."/>
            <person name="Zhan W."/>
            <person name="Jiang J.F."/>
            <person name="Wang Q."/>
            <person name="Zhang B."/>
            <person name="Ji P."/>
            <person name="Bell-Sakyi L."/>
            <person name="Cui X.M."/>
            <person name="Yuan T.T."/>
            <person name="Jiang B.G."/>
            <person name="Yang W.F."/>
            <person name="Lam T.T."/>
            <person name="Chang Q.C."/>
            <person name="Ding S.J."/>
            <person name="Wang X.J."/>
            <person name="Zhu J.G."/>
            <person name="Ruan X.D."/>
            <person name="Zhao L."/>
            <person name="Wei J.T."/>
            <person name="Ye R.Z."/>
            <person name="Que T.C."/>
            <person name="Du C.H."/>
            <person name="Zhou Y.H."/>
            <person name="Cheng J.X."/>
            <person name="Dai P.F."/>
            <person name="Guo W.B."/>
            <person name="Han X.H."/>
            <person name="Huang E.J."/>
            <person name="Li L.F."/>
            <person name="Wei W."/>
            <person name="Gao Y.C."/>
            <person name="Liu J.Z."/>
            <person name="Shao H.Z."/>
            <person name="Wang X."/>
            <person name="Wang C.C."/>
            <person name="Yang T.C."/>
            <person name="Huo Q.B."/>
            <person name="Li W."/>
            <person name="Chen H.Y."/>
            <person name="Chen S.E."/>
            <person name="Zhou L.G."/>
            <person name="Ni X.B."/>
            <person name="Tian J.H."/>
            <person name="Sheng Y."/>
            <person name="Liu T."/>
            <person name="Pan Y.S."/>
            <person name="Xia L.Y."/>
            <person name="Li J."/>
            <person name="Zhao F."/>
            <person name="Cao W.C."/>
        </authorList>
    </citation>
    <scope>NUCLEOTIDE SEQUENCE [LARGE SCALE GENOMIC DNA]</scope>
    <source>
        <strain evidence="1">HaeL-2018</strain>
    </source>
</reference>
<evidence type="ECO:0000313" key="2">
    <source>
        <dbReference type="Proteomes" id="UP000821853"/>
    </source>
</evidence>
<organism evidence="1 2">
    <name type="scientific">Haemaphysalis longicornis</name>
    <name type="common">Bush tick</name>
    <dbReference type="NCBI Taxonomy" id="44386"/>
    <lineage>
        <taxon>Eukaryota</taxon>
        <taxon>Metazoa</taxon>
        <taxon>Ecdysozoa</taxon>
        <taxon>Arthropoda</taxon>
        <taxon>Chelicerata</taxon>
        <taxon>Arachnida</taxon>
        <taxon>Acari</taxon>
        <taxon>Parasitiformes</taxon>
        <taxon>Ixodida</taxon>
        <taxon>Ixodoidea</taxon>
        <taxon>Ixodidae</taxon>
        <taxon>Haemaphysalinae</taxon>
        <taxon>Haemaphysalis</taxon>
    </lineage>
</organism>
<proteinExistence type="predicted"/>
<dbReference type="AlphaFoldDB" id="A0A9J6HD66"/>
<name>A0A9J6HD66_HAELO</name>
<protein>
    <submittedName>
        <fullName evidence="1">Uncharacterized protein</fullName>
    </submittedName>
</protein>
<evidence type="ECO:0000313" key="1">
    <source>
        <dbReference type="EMBL" id="KAH9385090.1"/>
    </source>
</evidence>
<keyword evidence="2" id="KW-1185">Reference proteome</keyword>